<keyword evidence="3" id="KW-0804">Transcription</keyword>
<dbReference type="InterPro" id="IPR036388">
    <property type="entry name" value="WH-like_DNA-bd_sf"/>
</dbReference>
<name>D3F738_CONWI</name>
<proteinExistence type="predicted"/>
<dbReference type="HOGENOM" id="CLU_062618_6_3_11"/>
<keyword evidence="2" id="KW-0238">DNA-binding</keyword>
<feature type="domain" description="HTH iclR-type" evidence="4">
    <location>
        <begin position="23"/>
        <end position="84"/>
    </location>
</feature>
<protein>
    <submittedName>
        <fullName evidence="6">Transcriptional regulator, IclR family</fullName>
    </submittedName>
</protein>
<dbReference type="Proteomes" id="UP000008229">
    <property type="component" value="Chromosome"/>
</dbReference>
<organism evidence="6 7">
    <name type="scientific">Conexibacter woesei (strain DSM 14684 / CCUG 47730 / CIP 108061 / JCM 11494 / NBRC 100937 / ID131577)</name>
    <dbReference type="NCBI Taxonomy" id="469383"/>
    <lineage>
        <taxon>Bacteria</taxon>
        <taxon>Bacillati</taxon>
        <taxon>Actinomycetota</taxon>
        <taxon>Thermoleophilia</taxon>
        <taxon>Solirubrobacterales</taxon>
        <taxon>Conexibacteraceae</taxon>
        <taxon>Conexibacter</taxon>
    </lineage>
</organism>
<dbReference type="InterPro" id="IPR029016">
    <property type="entry name" value="GAF-like_dom_sf"/>
</dbReference>
<dbReference type="InterPro" id="IPR005471">
    <property type="entry name" value="Tscrpt_reg_IclR_N"/>
</dbReference>
<dbReference type="SUPFAM" id="SSF46785">
    <property type="entry name" value="Winged helix' DNA-binding domain"/>
    <property type="match status" value="1"/>
</dbReference>
<dbReference type="PANTHER" id="PTHR30136:SF24">
    <property type="entry name" value="HTH-TYPE TRANSCRIPTIONAL REPRESSOR ALLR"/>
    <property type="match status" value="1"/>
</dbReference>
<dbReference type="InterPro" id="IPR014757">
    <property type="entry name" value="Tscrpt_reg_IclR_C"/>
</dbReference>
<dbReference type="CDD" id="cd00090">
    <property type="entry name" value="HTH_ARSR"/>
    <property type="match status" value="1"/>
</dbReference>
<dbReference type="PANTHER" id="PTHR30136">
    <property type="entry name" value="HELIX-TURN-HELIX TRANSCRIPTIONAL REGULATOR, ICLR FAMILY"/>
    <property type="match status" value="1"/>
</dbReference>
<evidence type="ECO:0000256" key="3">
    <source>
        <dbReference type="ARBA" id="ARBA00023163"/>
    </source>
</evidence>
<dbReference type="Pfam" id="PF01614">
    <property type="entry name" value="IclR_C"/>
    <property type="match status" value="1"/>
</dbReference>
<dbReference type="STRING" id="469383.Cwoe_0373"/>
<dbReference type="InterPro" id="IPR011991">
    <property type="entry name" value="ArsR-like_HTH"/>
</dbReference>
<evidence type="ECO:0000256" key="2">
    <source>
        <dbReference type="ARBA" id="ARBA00023125"/>
    </source>
</evidence>
<dbReference type="GO" id="GO:0045892">
    <property type="term" value="P:negative regulation of DNA-templated transcription"/>
    <property type="evidence" value="ECO:0007669"/>
    <property type="project" value="TreeGrafter"/>
</dbReference>
<reference evidence="7" key="2">
    <citation type="submission" date="2010-01" db="EMBL/GenBank/DDBJ databases">
        <title>The complete genome of Conexibacter woesei DSM 14684.</title>
        <authorList>
            <consortium name="US DOE Joint Genome Institute (JGI-PGF)"/>
            <person name="Lucas S."/>
            <person name="Copeland A."/>
            <person name="Lapidus A."/>
            <person name="Glavina del Rio T."/>
            <person name="Dalin E."/>
            <person name="Tice H."/>
            <person name="Bruce D."/>
            <person name="Goodwin L."/>
            <person name="Pitluck S."/>
            <person name="Kyrpides N."/>
            <person name="Mavromatis K."/>
            <person name="Ivanova N."/>
            <person name="Mikhailova N."/>
            <person name="Chertkov O."/>
            <person name="Brettin T."/>
            <person name="Detter J.C."/>
            <person name="Han C."/>
            <person name="Larimer F."/>
            <person name="Land M."/>
            <person name="Hauser L."/>
            <person name="Markowitz V."/>
            <person name="Cheng J.-F."/>
            <person name="Hugenholtz P."/>
            <person name="Woyke T."/>
            <person name="Wu D."/>
            <person name="Pukall R."/>
            <person name="Steenblock K."/>
            <person name="Schneider S."/>
            <person name="Klenk H.-P."/>
            <person name="Eisen J.A."/>
        </authorList>
    </citation>
    <scope>NUCLEOTIDE SEQUENCE [LARGE SCALE GENOMIC DNA]</scope>
    <source>
        <strain evidence="7">DSM 14684 / CIP 108061 / JCM 11494 / NBRC 100937 / ID131577</strain>
    </source>
</reference>
<dbReference type="PROSITE" id="PS51078">
    <property type="entry name" value="ICLR_ED"/>
    <property type="match status" value="1"/>
</dbReference>
<evidence type="ECO:0000313" key="7">
    <source>
        <dbReference type="Proteomes" id="UP000008229"/>
    </source>
</evidence>
<gene>
    <name evidence="6" type="ordered locus">Cwoe_0373</name>
</gene>
<dbReference type="SUPFAM" id="SSF55781">
    <property type="entry name" value="GAF domain-like"/>
    <property type="match status" value="1"/>
</dbReference>
<evidence type="ECO:0000259" key="5">
    <source>
        <dbReference type="PROSITE" id="PS51078"/>
    </source>
</evidence>
<sequence>MFYYCGMHSSTGGEKRQVDGSQARGAERTLEILKSLAAHPYGVSLDDLSRELGYPKSSVHRALAILERSGLAHHPQSGHYVLGSEFVRLAYEHQEARQEQVLVMPCLQELSETYGETTHYAELDGQEVVYQAKVTPRGQRVQMTSIIGGRNPAWSTALGKALLASRLPADDPLGFLERFVPADAQPVTPSTIVNPQQLIASLRETDERGYALDGEENELGVNCIAFPVFLASPSIASGAISIAAVLNRMTLDDLAASAEAMRAIIHRHLGRVTR</sequence>
<evidence type="ECO:0000259" key="4">
    <source>
        <dbReference type="PROSITE" id="PS51077"/>
    </source>
</evidence>
<dbReference type="PROSITE" id="PS51077">
    <property type="entry name" value="HTH_ICLR"/>
    <property type="match status" value="1"/>
</dbReference>
<dbReference type="KEGG" id="cwo:Cwoe_0373"/>
<keyword evidence="7" id="KW-1185">Reference proteome</keyword>
<accession>D3F738</accession>
<dbReference type="EMBL" id="CP001854">
    <property type="protein sequence ID" value="ADB48809.1"/>
    <property type="molecule type" value="Genomic_DNA"/>
</dbReference>
<reference evidence="6 7" key="1">
    <citation type="journal article" date="2010" name="Stand. Genomic Sci.">
        <title>Complete genome sequence of Conexibacter woesei type strain (ID131577).</title>
        <authorList>
            <person name="Pukall R."/>
            <person name="Lapidus A."/>
            <person name="Glavina Del Rio T."/>
            <person name="Copeland A."/>
            <person name="Tice H."/>
            <person name="Cheng J.-F."/>
            <person name="Lucas S."/>
            <person name="Chen F."/>
            <person name="Nolan M."/>
            <person name="Bruce D."/>
            <person name="Goodwin L."/>
            <person name="Pitluck S."/>
            <person name="Mavromatis K."/>
            <person name="Ivanova N."/>
            <person name="Ovchinnikova G."/>
            <person name="Pati A."/>
            <person name="Chen A."/>
            <person name="Palaniappan K."/>
            <person name="Land M."/>
            <person name="Hauser L."/>
            <person name="Chang Y.-J."/>
            <person name="Jeffries C.D."/>
            <person name="Chain P."/>
            <person name="Meincke L."/>
            <person name="Sims D."/>
            <person name="Brettin T."/>
            <person name="Detter J.C."/>
            <person name="Rohde M."/>
            <person name="Goeker M."/>
            <person name="Bristow J."/>
            <person name="Eisen J.A."/>
            <person name="Markowitz V."/>
            <person name="Kyrpides N.C."/>
            <person name="Klenk H.-P."/>
            <person name="Hugenholtz P."/>
        </authorList>
    </citation>
    <scope>NUCLEOTIDE SEQUENCE [LARGE SCALE GENOMIC DNA]</scope>
    <source>
        <strain evidence="7">DSM 14684 / CIP 108061 / JCM 11494 / NBRC 100937 / ID131577</strain>
    </source>
</reference>
<dbReference type="AlphaFoldDB" id="D3F738"/>
<evidence type="ECO:0000313" key="6">
    <source>
        <dbReference type="EMBL" id="ADB48809.1"/>
    </source>
</evidence>
<dbReference type="GO" id="GO:0003677">
    <property type="term" value="F:DNA binding"/>
    <property type="evidence" value="ECO:0007669"/>
    <property type="project" value="UniProtKB-KW"/>
</dbReference>
<dbReference type="InterPro" id="IPR050707">
    <property type="entry name" value="HTH_MetabolicPath_Reg"/>
</dbReference>
<feature type="domain" description="IclR-ED" evidence="5">
    <location>
        <begin position="85"/>
        <end position="274"/>
    </location>
</feature>
<dbReference type="GO" id="GO:0003700">
    <property type="term" value="F:DNA-binding transcription factor activity"/>
    <property type="evidence" value="ECO:0007669"/>
    <property type="project" value="TreeGrafter"/>
</dbReference>
<dbReference type="InterPro" id="IPR036390">
    <property type="entry name" value="WH_DNA-bd_sf"/>
</dbReference>
<dbReference type="Pfam" id="PF09339">
    <property type="entry name" value="HTH_IclR"/>
    <property type="match status" value="1"/>
</dbReference>
<dbReference type="Gene3D" id="1.10.10.10">
    <property type="entry name" value="Winged helix-like DNA-binding domain superfamily/Winged helix DNA-binding domain"/>
    <property type="match status" value="1"/>
</dbReference>
<dbReference type="SMART" id="SM00346">
    <property type="entry name" value="HTH_ICLR"/>
    <property type="match status" value="1"/>
</dbReference>
<dbReference type="eggNOG" id="COG1414">
    <property type="taxonomic scope" value="Bacteria"/>
</dbReference>
<keyword evidence="1" id="KW-0805">Transcription regulation</keyword>
<evidence type="ECO:0000256" key="1">
    <source>
        <dbReference type="ARBA" id="ARBA00023015"/>
    </source>
</evidence>
<dbReference type="Gene3D" id="3.30.450.40">
    <property type="match status" value="1"/>
</dbReference>